<reference evidence="2 3" key="1">
    <citation type="journal article" date="2023" name="Sci. Data">
        <title>Genome assembly of the Korean intertidal mud-creeper Batillaria attramentaria.</title>
        <authorList>
            <person name="Patra A.K."/>
            <person name="Ho P.T."/>
            <person name="Jun S."/>
            <person name="Lee S.J."/>
            <person name="Kim Y."/>
            <person name="Won Y.J."/>
        </authorList>
    </citation>
    <scope>NUCLEOTIDE SEQUENCE [LARGE SCALE GENOMIC DNA]</scope>
    <source>
        <strain evidence="2">Wonlab-2016</strain>
    </source>
</reference>
<evidence type="ECO:0000313" key="2">
    <source>
        <dbReference type="EMBL" id="KAK7501201.1"/>
    </source>
</evidence>
<dbReference type="Proteomes" id="UP001519460">
    <property type="component" value="Unassembled WGS sequence"/>
</dbReference>
<sequence>MAETETDMAQPHISGAEPATKPKMTRNRRPRLSEFERKRRQKERWMKHRVAEIRIGLNNTDRWARIREEYQLKDNPSVAAFLLDQ</sequence>
<keyword evidence="3" id="KW-1185">Reference proteome</keyword>
<proteinExistence type="predicted"/>
<comment type="caution">
    <text evidence="2">The sequence shown here is derived from an EMBL/GenBank/DDBJ whole genome shotgun (WGS) entry which is preliminary data.</text>
</comment>
<protein>
    <submittedName>
        <fullName evidence="2">Uncharacterized protein</fullName>
    </submittedName>
</protein>
<evidence type="ECO:0000256" key="1">
    <source>
        <dbReference type="SAM" id="MobiDB-lite"/>
    </source>
</evidence>
<dbReference type="AlphaFoldDB" id="A0ABD0LPN3"/>
<accession>A0ABD0LPN3</accession>
<organism evidence="2 3">
    <name type="scientific">Batillaria attramentaria</name>
    <dbReference type="NCBI Taxonomy" id="370345"/>
    <lineage>
        <taxon>Eukaryota</taxon>
        <taxon>Metazoa</taxon>
        <taxon>Spiralia</taxon>
        <taxon>Lophotrochozoa</taxon>
        <taxon>Mollusca</taxon>
        <taxon>Gastropoda</taxon>
        <taxon>Caenogastropoda</taxon>
        <taxon>Sorbeoconcha</taxon>
        <taxon>Cerithioidea</taxon>
        <taxon>Batillariidae</taxon>
        <taxon>Batillaria</taxon>
    </lineage>
</organism>
<gene>
    <name evidence="2" type="ORF">BaRGS_00007686</name>
</gene>
<dbReference type="EMBL" id="JACVVK020000033">
    <property type="protein sequence ID" value="KAK7501201.1"/>
    <property type="molecule type" value="Genomic_DNA"/>
</dbReference>
<evidence type="ECO:0000313" key="3">
    <source>
        <dbReference type="Proteomes" id="UP001519460"/>
    </source>
</evidence>
<feature type="region of interest" description="Disordered" evidence="1">
    <location>
        <begin position="1"/>
        <end position="43"/>
    </location>
</feature>
<name>A0ABD0LPN3_9CAEN</name>